<keyword evidence="3 9" id="KW-0479">Metal-binding</keyword>
<dbReference type="Proteomes" id="UP001497623">
    <property type="component" value="Unassembled WGS sequence"/>
</dbReference>
<feature type="binding site" evidence="9">
    <location>
        <position position="172"/>
    </location>
    <ligand>
        <name>Zn(2+)</name>
        <dbReference type="ChEBI" id="CHEBI:29105"/>
        <note>catalytic</note>
    </ligand>
</feature>
<gene>
    <name evidence="13" type="ORF">MNOR_LOCUS18008</name>
</gene>
<dbReference type="GO" id="GO:0006508">
    <property type="term" value="P:proteolysis"/>
    <property type="evidence" value="ECO:0007669"/>
    <property type="project" value="UniProtKB-KW"/>
</dbReference>
<keyword evidence="14" id="KW-1185">Reference proteome</keyword>
<comment type="cofactor">
    <cofactor evidence="9 10">
        <name>Zn(2+)</name>
        <dbReference type="ChEBI" id="CHEBI:29105"/>
    </cofactor>
    <text evidence="9 10">Binds 1 zinc ion per subunit.</text>
</comment>
<evidence type="ECO:0000256" key="7">
    <source>
        <dbReference type="ARBA" id="ARBA00023157"/>
    </source>
</evidence>
<dbReference type="PROSITE" id="PS01180">
    <property type="entry name" value="CUB"/>
    <property type="match status" value="1"/>
</dbReference>
<dbReference type="InterPro" id="IPR000859">
    <property type="entry name" value="CUB_dom"/>
</dbReference>
<keyword evidence="6 9" id="KW-0482">Metalloprotease</keyword>
<evidence type="ECO:0000256" key="1">
    <source>
        <dbReference type="ARBA" id="ARBA00022536"/>
    </source>
</evidence>
<evidence type="ECO:0000313" key="14">
    <source>
        <dbReference type="Proteomes" id="UP001497623"/>
    </source>
</evidence>
<dbReference type="EMBL" id="CAXKWB010012670">
    <property type="protein sequence ID" value="CAL4105095.1"/>
    <property type="molecule type" value="Genomic_DNA"/>
</dbReference>
<dbReference type="CDD" id="cd00041">
    <property type="entry name" value="CUB"/>
    <property type="match status" value="1"/>
</dbReference>
<feature type="active site" evidence="9">
    <location>
        <position position="163"/>
    </location>
</feature>
<dbReference type="Pfam" id="PF00431">
    <property type="entry name" value="CUB"/>
    <property type="match status" value="1"/>
</dbReference>
<dbReference type="Gene3D" id="3.40.390.10">
    <property type="entry name" value="Collagenase (Catalytic Domain)"/>
    <property type="match status" value="1"/>
</dbReference>
<keyword evidence="10" id="KW-0732">Signal</keyword>
<evidence type="ECO:0000256" key="8">
    <source>
        <dbReference type="PROSITE-ProRule" id="PRU00059"/>
    </source>
</evidence>
<keyword evidence="2 9" id="KW-0645">Protease</keyword>
<dbReference type="Pfam" id="PF01400">
    <property type="entry name" value="Astacin"/>
    <property type="match status" value="1"/>
</dbReference>
<evidence type="ECO:0000256" key="10">
    <source>
        <dbReference type="RuleBase" id="RU361183"/>
    </source>
</evidence>
<sequence>MRQKRLFLLPIILVTLFCSVSSAPKNGVGKYNQRPHMERKNKVQLPHNVPDGYRIAQGDMLVPQGRKFINWPEGKWPEDPITGWPSVPYVLDEDVEVDRTVIESGLQHWMDNTCITFQETKNESQPHLRFIASDGGCWSYFGRQPQNGQDIMACDTIDVVTHELGHAIGFFHEQSRSDRDAYVKILWENVAPGYESEFQTEDSLNDVEYDYTSVMHYWSTEFSGNGKQTMMPWNPYDEILMYAVYGPFGVLTFRDKLLANIEYGCLDKWSSNCEGSELECLNQGYLGADCKCVCPPGTEGETCETVIGDYYPPLSCGGNVTSPSTIHTPNYPDSYNPLEYCMWWIQAPEDKKVQITFTDFDLCYHDVDADDQLFCNELWDSLEIRLEDPLTPGELYCGESEGQYADADIGPGQQFTSEGSNMFIKFYGSDWNYWRGFTADVDFV</sequence>
<protein>
    <recommendedName>
        <fullName evidence="10">Metalloendopeptidase</fullName>
        <ecNumber evidence="10">3.4.24.-</ecNumber>
    </recommendedName>
</protein>
<keyword evidence="5 9" id="KW-0862">Zinc</keyword>
<feature type="domain" description="CUB" evidence="11">
    <location>
        <begin position="303"/>
        <end position="444"/>
    </location>
</feature>
<dbReference type="InterPro" id="IPR034035">
    <property type="entry name" value="Astacin-like_dom"/>
</dbReference>
<dbReference type="PANTHER" id="PTHR10127">
    <property type="entry name" value="DISCOIDIN, CUB, EGF, LAMININ , AND ZINC METALLOPROTEASE DOMAIN CONTAINING"/>
    <property type="match status" value="1"/>
</dbReference>
<dbReference type="GO" id="GO:0004222">
    <property type="term" value="F:metalloendopeptidase activity"/>
    <property type="evidence" value="ECO:0007669"/>
    <property type="project" value="UniProtKB-UniRule"/>
</dbReference>
<evidence type="ECO:0000259" key="11">
    <source>
        <dbReference type="PROSITE" id="PS01180"/>
    </source>
</evidence>
<feature type="domain" description="Peptidase M12A" evidence="12">
    <location>
        <begin position="67"/>
        <end position="266"/>
    </location>
</feature>
<comment type="caution">
    <text evidence="13">The sequence shown here is derived from an EMBL/GenBank/DDBJ whole genome shotgun (WGS) entry which is preliminary data.</text>
</comment>
<feature type="chain" id="PRO_5043105432" description="Metalloendopeptidase" evidence="10">
    <location>
        <begin position="23"/>
        <end position="444"/>
    </location>
</feature>
<feature type="binding site" evidence="9">
    <location>
        <position position="166"/>
    </location>
    <ligand>
        <name>Zn(2+)</name>
        <dbReference type="ChEBI" id="CHEBI:29105"/>
        <note>catalytic</note>
    </ligand>
</feature>
<keyword evidence="7" id="KW-1015">Disulfide bond</keyword>
<dbReference type="PANTHER" id="PTHR10127:SF850">
    <property type="entry name" value="METALLOENDOPEPTIDASE"/>
    <property type="match status" value="1"/>
</dbReference>
<dbReference type="InterPro" id="IPR001506">
    <property type="entry name" value="Peptidase_M12A"/>
</dbReference>
<dbReference type="Gene3D" id="2.60.120.290">
    <property type="entry name" value="Spermadhesin, CUB domain"/>
    <property type="match status" value="1"/>
</dbReference>
<dbReference type="SMART" id="SM00235">
    <property type="entry name" value="ZnMc"/>
    <property type="match status" value="1"/>
</dbReference>
<accession>A0AAV2QYY3</accession>
<dbReference type="SMART" id="SM00042">
    <property type="entry name" value="CUB"/>
    <property type="match status" value="1"/>
</dbReference>
<feature type="signal peptide" evidence="10">
    <location>
        <begin position="1"/>
        <end position="22"/>
    </location>
</feature>
<reference evidence="13 14" key="1">
    <citation type="submission" date="2024-05" db="EMBL/GenBank/DDBJ databases">
        <authorList>
            <person name="Wallberg A."/>
        </authorList>
    </citation>
    <scope>NUCLEOTIDE SEQUENCE [LARGE SCALE GENOMIC DNA]</scope>
</reference>
<dbReference type="SUPFAM" id="SSF55486">
    <property type="entry name" value="Metalloproteases ('zincins'), catalytic domain"/>
    <property type="match status" value="1"/>
</dbReference>
<evidence type="ECO:0000256" key="4">
    <source>
        <dbReference type="ARBA" id="ARBA00022801"/>
    </source>
</evidence>
<proteinExistence type="predicted"/>
<evidence type="ECO:0000256" key="9">
    <source>
        <dbReference type="PROSITE-ProRule" id="PRU01211"/>
    </source>
</evidence>
<keyword evidence="4 9" id="KW-0378">Hydrolase</keyword>
<evidence type="ECO:0000256" key="3">
    <source>
        <dbReference type="ARBA" id="ARBA00022723"/>
    </source>
</evidence>
<dbReference type="CDD" id="cd04280">
    <property type="entry name" value="ZnMc_astacin_like"/>
    <property type="match status" value="1"/>
</dbReference>
<evidence type="ECO:0000256" key="5">
    <source>
        <dbReference type="ARBA" id="ARBA00022833"/>
    </source>
</evidence>
<dbReference type="InterPro" id="IPR035914">
    <property type="entry name" value="Sperma_CUB_dom_sf"/>
</dbReference>
<dbReference type="SUPFAM" id="SSF49854">
    <property type="entry name" value="Spermadhesin, CUB domain"/>
    <property type="match status" value="1"/>
</dbReference>
<dbReference type="GO" id="GO:0008270">
    <property type="term" value="F:zinc ion binding"/>
    <property type="evidence" value="ECO:0007669"/>
    <property type="project" value="UniProtKB-UniRule"/>
</dbReference>
<dbReference type="PRINTS" id="PR00480">
    <property type="entry name" value="ASTACIN"/>
</dbReference>
<feature type="binding site" evidence="9">
    <location>
        <position position="162"/>
    </location>
    <ligand>
        <name>Zn(2+)</name>
        <dbReference type="ChEBI" id="CHEBI:29105"/>
        <note>catalytic</note>
    </ligand>
</feature>
<keyword evidence="1" id="KW-0245">EGF-like domain</keyword>
<dbReference type="EC" id="3.4.24.-" evidence="10"/>
<name>A0AAV2QYY3_MEGNR</name>
<evidence type="ECO:0000259" key="12">
    <source>
        <dbReference type="PROSITE" id="PS51864"/>
    </source>
</evidence>
<dbReference type="PROSITE" id="PS51864">
    <property type="entry name" value="ASTACIN"/>
    <property type="match status" value="1"/>
</dbReference>
<dbReference type="InterPro" id="IPR006026">
    <property type="entry name" value="Peptidase_Metallo"/>
</dbReference>
<evidence type="ECO:0000256" key="2">
    <source>
        <dbReference type="ARBA" id="ARBA00022670"/>
    </source>
</evidence>
<evidence type="ECO:0000256" key="6">
    <source>
        <dbReference type="ARBA" id="ARBA00023049"/>
    </source>
</evidence>
<evidence type="ECO:0000313" key="13">
    <source>
        <dbReference type="EMBL" id="CAL4105095.1"/>
    </source>
</evidence>
<comment type="caution">
    <text evidence="8">Lacks conserved residue(s) required for the propagation of feature annotation.</text>
</comment>
<organism evidence="13 14">
    <name type="scientific">Meganyctiphanes norvegica</name>
    <name type="common">Northern krill</name>
    <name type="synonym">Thysanopoda norvegica</name>
    <dbReference type="NCBI Taxonomy" id="48144"/>
    <lineage>
        <taxon>Eukaryota</taxon>
        <taxon>Metazoa</taxon>
        <taxon>Ecdysozoa</taxon>
        <taxon>Arthropoda</taxon>
        <taxon>Crustacea</taxon>
        <taxon>Multicrustacea</taxon>
        <taxon>Malacostraca</taxon>
        <taxon>Eumalacostraca</taxon>
        <taxon>Eucarida</taxon>
        <taxon>Euphausiacea</taxon>
        <taxon>Euphausiidae</taxon>
        <taxon>Meganyctiphanes</taxon>
    </lineage>
</organism>
<dbReference type="AlphaFoldDB" id="A0AAV2QYY3"/>
<dbReference type="InterPro" id="IPR024079">
    <property type="entry name" value="MetalloPept_cat_dom_sf"/>
</dbReference>